<dbReference type="Gene3D" id="1.10.260.40">
    <property type="entry name" value="lambda repressor-like DNA-binding domains"/>
    <property type="match status" value="1"/>
</dbReference>
<sequence length="308" mass="33856">MSAKTRERVEAAIERLNYRVNVAARGLRQSHHYCAALIVVDRRPAFLSHPAHHQIAAGLSNYLNSQGYAVTIEGVSPERFEDLSYLDRVSADALCLVASGPVAERHAMLTRLQSARQPVVVFHEPPINHSARTCYVRSDDYMGGKLIAKHMIAQGVRHPLLLLPRREWAPMSERARGIKAALKNANATTLRTLKIEGLSVDEVSAALEEHLKSNERPDGVLAGNDLLAAAAQKYFRKVGYCVPGNVRISGFGGYDFIQYVDPTLTSIRIPSYAMGQTAGREILHALSQGHFSQSDVLLPVELILGEST</sequence>
<evidence type="ECO:0000256" key="3">
    <source>
        <dbReference type="ARBA" id="ARBA00023163"/>
    </source>
</evidence>
<dbReference type="Gene3D" id="3.40.50.2300">
    <property type="match status" value="2"/>
</dbReference>
<proteinExistence type="predicted"/>
<keyword evidence="1" id="KW-0805">Transcription regulation</keyword>
<protein>
    <submittedName>
        <fullName evidence="5">Unannotated protein</fullName>
    </submittedName>
</protein>
<dbReference type="InterPro" id="IPR000843">
    <property type="entry name" value="HTH_LacI"/>
</dbReference>
<dbReference type="InterPro" id="IPR046335">
    <property type="entry name" value="LacI/GalR-like_sensor"/>
</dbReference>
<dbReference type="PANTHER" id="PTHR30146">
    <property type="entry name" value="LACI-RELATED TRANSCRIPTIONAL REPRESSOR"/>
    <property type="match status" value="1"/>
</dbReference>
<dbReference type="InterPro" id="IPR010982">
    <property type="entry name" value="Lambda_DNA-bd_dom_sf"/>
</dbReference>
<dbReference type="InterPro" id="IPR028082">
    <property type="entry name" value="Peripla_BP_I"/>
</dbReference>
<dbReference type="Pfam" id="PF13377">
    <property type="entry name" value="Peripla_BP_3"/>
    <property type="match status" value="1"/>
</dbReference>
<dbReference type="PROSITE" id="PS50932">
    <property type="entry name" value="HTH_LACI_2"/>
    <property type="match status" value="1"/>
</dbReference>
<dbReference type="CDD" id="cd01392">
    <property type="entry name" value="HTH_LacI"/>
    <property type="match status" value="1"/>
</dbReference>
<dbReference type="GO" id="GO:0000976">
    <property type="term" value="F:transcription cis-regulatory region binding"/>
    <property type="evidence" value="ECO:0007669"/>
    <property type="project" value="TreeGrafter"/>
</dbReference>
<dbReference type="PANTHER" id="PTHR30146:SF109">
    <property type="entry name" value="HTH-TYPE TRANSCRIPTIONAL REGULATOR GALS"/>
    <property type="match status" value="1"/>
</dbReference>
<gene>
    <name evidence="5" type="ORF">UFOPK3197_00714</name>
</gene>
<dbReference type="CDD" id="cd06267">
    <property type="entry name" value="PBP1_LacI_sugar_binding-like"/>
    <property type="match status" value="1"/>
</dbReference>
<organism evidence="5">
    <name type="scientific">freshwater metagenome</name>
    <dbReference type="NCBI Taxonomy" id="449393"/>
    <lineage>
        <taxon>unclassified sequences</taxon>
        <taxon>metagenomes</taxon>
        <taxon>ecological metagenomes</taxon>
    </lineage>
</organism>
<feature type="domain" description="HTH lacI-type" evidence="4">
    <location>
        <begin position="1"/>
        <end position="29"/>
    </location>
</feature>
<dbReference type="EMBL" id="CAFABI010000068">
    <property type="protein sequence ID" value="CAB4828829.1"/>
    <property type="molecule type" value="Genomic_DNA"/>
</dbReference>
<keyword evidence="2" id="KW-0238">DNA-binding</keyword>
<dbReference type="GO" id="GO:0003700">
    <property type="term" value="F:DNA-binding transcription factor activity"/>
    <property type="evidence" value="ECO:0007669"/>
    <property type="project" value="TreeGrafter"/>
</dbReference>
<keyword evidence="3" id="KW-0804">Transcription</keyword>
<evidence type="ECO:0000313" key="5">
    <source>
        <dbReference type="EMBL" id="CAB4828829.1"/>
    </source>
</evidence>
<evidence type="ECO:0000259" key="4">
    <source>
        <dbReference type="PROSITE" id="PS50932"/>
    </source>
</evidence>
<name>A0A6J7A8X0_9ZZZZ</name>
<evidence type="ECO:0000256" key="2">
    <source>
        <dbReference type="ARBA" id="ARBA00023125"/>
    </source>
</evidence>
<reference evidence="5" key="1">
    <citation type="submission" date="2020-05" db="EMBL/GenBank/DDBJ databases">
        <authorList>
            <person name="Chiriac C."/>
            <person name="Salcher M."/>
            <person name="Ghai R."/>
            <person name="Kavagutti S V."/>
        </authorList>
    </citation>
    <scope>NUCLEOTIDE SEQUENCE</scope>
</reference>
<dbReference type="SUPFAM" id="SSF53822">
    <property type="entry name" value="Periplasmic binding protein-like I"/>
    <property type="match status" value="1"/>
</dbReference>
<dbReference type="AlphaFoldDB" id="A0A6J7A8X0"/>
<accession>A0A6J7A8X0</accession>
<evidence type="ECO:0000256" key="1">
    <source>
        <dbReference type="ARBA" id="ARBA00023015"/>
    </source>
</evidence>